<dbReference type="InterPro" id="IPR008869">
    <property type="entry name" value="MlaC/ttg2D"/>
</dbReference>
<accession>A0A2G6JN09</accession>
<dbReference type="EMBL" id="PDSH01000018">
    <property type="protein sequence ID" value="PIE24032.1"/>
    <property type="molecule type" value="Genomic_DNA"/>
</dbReference>
<reference evidence="1 2" key="1">
    <citation type="submission" date="2017-10" db="EMBL/GenBank/DDBJ databases">
        <title>Novel microbial diversity and functional potential in the marine mammal oral microbiome.</title>
        <authorList>
            <person name="Dudek N.K."/>
            <person name="Sun C.L."/>
            <person name="Burstein D."/>
            <person name="Kantor R.S."/>
            <person name="Aliaga Goltsman D.S."/>
            <person name="Bik E.M."/>
            <person name="Thomas B.C."/>
            <person name="Banfield J.F."/>
            <person name="Relman D.A."/>
        </authorList>
    </citation>
    <scope>NUCLEOTIDE SEQUENCE [LARGE SCALE GENOMIC DNA]</scope>
    <source>
        <strain evidence="1">DOLJORAL78_47_21</strain>
    </source>
</reference>
<gene>
    <name evidence="1" type="ORF">CSA60_03745</name>
</gene>
<protein>
    <submittedName>
        <fullName evidence="1">Toluene tolerance protein</fullName>
    </submittedName>
</protein>
<dbReference type="PANTHER" id="PTHR36573:SF1">
    <property type="entry name" value="INTERMEMBRANE PHOSPHOLIPID TRANSPORT SYSTEM BINDING PROTEIN MLAC"/>
    <property type="match status" value="1"/>
</dbReference>
<comment type="caution">
    <text evidence="1">The sequence shown here is derived from an EMBL/GenBank/DDBJ whole genome shotgun (WGS) entry which is preliminary data.</text>
</comment>
<dbReference type="AlphaFoldDB" id="A0A2G6JN09"/>
<organism evidence="1 2">
    <name type="scientific">Neptuniibacter caesariensis</name>
    <dbReference type="NCBI Taxonomy" id="207954"/>
    <lineage>
        <taxon>Bacteria</taxon>
        <taxon>Pseudomonadati</taxon>
        <taxon>Pseudomonadota</taxon>
        <taxon>Gammaproteobacteria</taxon>
        <taxon>Oceanospirillales</taxon>
        <taxon>Oceanospirillaceae</taxon>
        <taxon>Neptuniibacter</taxon>
    </lineage>
</organism>
<name>A0A2G6JN09_NEPCE</name>
<proteinExistence type="predicted"/>
<dbReference type="Gene3D" id="3.10.450.710">
    <property type="entry name" value="Tgt2/MlaC"/>
    <property type="match status" value="1"/>
</dbReference>
<dbReference type="PIRSF" id="PIRSF004649">
    <property type="entry name" value="MlaC"/>
    <property type="match status" value="1"/>
</dbReference>
<sequence>MIAKRLAMVVTLFYMILGSAWASASWEEAGKVVEEATINIFQLLQNEALLQEENEEQLIHEIDIMLSPIVDFPYMAKGVMGKYYRRASQEERERFAEVFKTTLLKTYAKTVVNFNIVEYAMVTPHKVSPDPKKQIVTVNVFADTGEKYSIIYYMKKRSQGWKLVNAILDGSVNVRLSFKNQFADMMQRNRNDVSKVIVSWKEKVDPGKGRT</sequence>
<dbReference type="Pfam" id="PF05494">
    <property type="entry name" value="MlaC"/>
    <property type="match status" value="1"/>
</dbReference>
<evidence type="ECO:0000313" key="2">
    <source>
        <dbReference type="Proteomes" id="UP000243469"/>
    </source>
</evidence>
<dbReference type="InterPro" id="IPR042245">
    <property type="entry name" value="Tgt2/MlaC_sf"/>
</dbReference>
<dbReference type="PANTHER" id="PTHR36573">
    <property type="entry name" value="INTERMEMBRANE PHOSPHOLIPID TRANSPORT SYSTEM BINDING PROTEIN MLAC"/>
    <property type="match status" value="1"/>
</dbReference>
<dbReference type="Proteomes" id="UP000243469">
    <property type="component" value="Unassembled WGS sequence"/>
</dbReference>
<evidence type="ECO:0000313" key="1">
    <source>
        <dbReference type="EMBL" id="PIE24032.1"/>
    </source>
</evidence>